<keyword evidence="3" id="KW-0560">Oxidoreductase</keyword>
<dbReference type="InterPro" id="IPR001155">
    <property type="entry name" value="OxRdtase_FMN_N"/>
</dbReference>
<gene>
    <name evidence="5" type="ORF">HHL27_13190</name>
</gene>
<evidence type="ECO:0000259" key="4">
    <source>
        <dbReference type="Pfam" id="PF00724"/>
    </source>
</evidence>
<evidence type="ECO:0000256" key="1">
    <source>
        <dbReference type="ARBA" id="ARBA00001917"/>
    </source>
</evidence>
<dbReference type="AlphaFoldDB" id="A0A7Y0BQD6"/>
<sequence>MHDSLFQPIQLGAIAAPNRILMAPCTRMRADDNFVPTEIMATYYAQRADAGLIITEATGISREGLGAARAPGIWNQAQVEAWKPITEAVHKAGGRIVCQLWHMGRIVHPWFLGGEPPVSASATRLEEGMAHTPAGRFPYETARPLRIDEMPRIVEDYALATRNAREAGFDGVQLHAANGYLIDQFLRSSTNLRDDDYGGPAENRVRLLREVLQGIVSAWDAPHVSVRLSPNGDSQGADDPDPATLFAHAAQVVQDAGAAFLELRQPGPDGTYGSTTVPQQDAVIRSIYKGPLVLNSDYTADAAAQDVASGRCDAVSWGRLYLSNPDLATRIRKGAPLNPNKGAPKTWYYPSEEGYTDYPTLEQEAAGAAA</sequence>
<comment type="similarity">
    <text evidence="2">Belongs to the NADH:flavin oxidoreductase/NADH oxidase family.</text>
</comment>
<feature type="domain" description="NADH:flavin oxidoreductase/NADH oxidase N-terminal" evidence="4">
    <location>
        <begin position="4"/>
        <end position="338"/>
    </location>
</feature>
<dbReference type="PANTHER" id="PTHR22893:SF91">
    <property type="entry name" value="NADPH DEHYDROGENASE 2-RELATED"/>
    <property type="match status" value="1"/>
</dbReference>
<evidence type="ECO:0000256" key="2">
    <source>
        <dbReference type="ARBA" id="ARBA00005979"/>
    </source>
</evidence>
<name>A0A7Y0BQD6_9SPHN</name>
<dbReference type="GO" id="GO:0005829">
    <property type="term" value="C:cytosol"/>
    <property type="evidence" value="ECO:0007669"/>
    <property type="project" value="UniProtKB-ARBA"/>
</dbReference>
<proteinExistence type="inferred from homology"/>
<dbReference type="Proteomes" id="UP000583556">
    <property type="component" value="Unassembled WGS sequence"/>
</dbReference>
<dbReference type="PANTHER" id="PTHR22893">
    <property type="entry name" value="NADH OXIDOREDUCTASE-RELATED"/>
    <property type="match status" value="1"/>
</dbReference>
<keyword evidence="6" id="KW-1185">Reference proteome</keyword>
<comment type="caution">
    <text evidence="5">The sequence shown here is derived from an EMBL/GenBank/DDBJ whole genome shotgun (WGS) entry which is preliminary data.</text>
</comment>
<dbReference type="CDD" id="cd02933">
    <property type="entry name" value="OYE_like_FMN"/>
    <property type="match status" value="1"/>
</dbReference>
<dbReference type="GO" id="GO:0010181">
    <property type="term" value="F:FMN binding"/>
    <property type="evidence" value="ECO:0007669"/>
    <property type="project" value="InterPro"/>
</dbReference>
<dbReference type="Gene3D" id="3.20.20.70">
    <property type="entry name" value="Aldolase class I"/>
    <property type="match status" value="1"/>
</dbReference>
<reference evidence="5 6" key="1">
    <citation type="submission" date="2020-04" db="EMBL/GenBank/DDBJ databases">
        <title>Novosphingobium sp. TW-4 isolated from soil.</title>
        <authorList>
            <person name="Dahal R.H."/>
            <person name="Chaudhary D.K."/>
        </authorList>
    </citation>
    <scope>NUCLEOTIDE SEQUENCE [LARGE SCALE GENOMIC DNA]</scope>
    <source>
        <strain evidence="5 6">TW-4</strain>
    </source>
</reference>
<dbReference type="FunFam" id="3.20.20.70:FF:000059">
    <property type="entry name" value="N-ethylmaleimide reductase, FMN-linked"/>
    <property type="match status" value="1"/>
</dbReference>
<protein>
    <submittedName>
        <fullName evidence="5">Alkene reductase</fullName>
    </submittedName>
</protein>
<organism evidence="5 6">
    <name type="scientific">Novosphingobium olei</name>
    <dbReference type="NCBI Taxonomy" id="2728851"/>
    <lineage>
        <taxon>Bacteria</taxon>
        <taxon>Pseudomonadati</taxon>
        <taxon>Pseudomonadota</taxon>
        <taxon>Alphaproteobacteria</taxon>
        <taxon>Sphingomonadales</taxon>
        <taxon>Sphingomonadaceae</taxon>
        <taxon>Novosphingobium</taxon>
    </lineage>
</organism>
<evidence type="ECO:0000313" key="5">
    <source>
        <dbReference type="EMBL" id="NML94622.1"/>
    </source>
</evidence>
<dbReference type="SUPFAM" id="SSF51395">
    <property type="entry name" value="FMN-linked oxidoreductases"/>
    <property type="match status" value="1"/>
</dbReference>
<evidence type="ECO:0000256" key="3">
    <source>
        <dbReference type="ARBA" id="ARBA00023002"/>
    </source>
</evidence>
<evidence type="ECO:0000313" key="6">
    <source>
        <dbReference type="Proteomes" id="UP000583556"/>
    </source>
</evidence>
<dbReference type="Pfam" id="PF00724">
    <property type="entry name" value="Oxidored_FMN"/>
    <property type="match status" value="1"/>
</dbReference>
<comment type="cofactor">
    <cofactor evidence="1">
        <name>FMN</name>
        <dbReference type="ChEBI" id="CHEBI:58210"/>
    </cofactor>
</comment>
<accession>A0A7Y0BQD6</accession>
<dbReference type="InterPro" id="IPR013785">
    <property type="entry name" value="Aldolase_TIM"/>
</dbReference>
<dbReference type="InterPro" id="IPR045247">
    <property type="entry name" value="Oye-like"/>
</dbReference>
<dbReference type="RefSeq" id="WP_169493890.1">
    <property type="nucleotide sequence ID" value="NZ_JABBGM010000005.1"/>
</dbReference>
<dbReference type="GO" id="GO:0016628">
    <property type="term" value="F:oxidoreductase activity, acting on the CH-CH group of donors, NAD or NADP as acceptor"/>
    <property type="evidence" value="ECO:0007669"/>
    <property type="project" value="UniProtKB-ARBA"/>
</dbReference>
<dbReference type="EMBL" id="JABBGM010000005">
    <property type="protein sequence ID" value="NML94622.1"/>
    <property type="molecule type" value="Genomic_DNA"/>
</dbReference>